<dbReference type="EMBL" id="FQWQ01000001">
    <property type="protein sequence ID" value="SHG78554.1"/>
    <property type="molecule type" value="Genomic_DNA"/>
</dbReference>
<gene>
    <name evidence="1" type="ORF">SAMN04488109_1825</name>
</gene>
<accession>A0A1M5MMC0</accession>
<name>A0A1M5MMC0_9BACT</name>
<evidence type="ECO:0000313" key="2">
    <source>
        <dbReference type="Proteomes" id="UP000184212"/>
    </source>
</evidence>
<keyword evidence="2" id="KW-1185">Reference proteome</keyword>
<dbReference type="AlphaFoldDB" id="A0A1M5MMC0"/>
<evidence type="ECO:0000313" key="1">
    <source>
        <dbReference type="EMBL" id="SHG78554.1"/>
    </source>
</evidence>
<dbReference type="Proteomes" id="UP000184212">
    <property type="component" value="Unassembled WGS sequence"/>
</dbReference>
<reference evidence="1 2" key="1">
    <citation type="submission" date="2016-11" db="EMBL/GenBank/DDBJ databases">
        <authorList>
            <person name="Jaros S."/>
            <person name="Januszkiewicz K."/>
            <person name="Wedrychowicz H."/>
        </authorList>
    </citation>
    <scope>NUCLEOTIDE SEQUENCE [LARGE SCALE GENOMIC DNA]</scope>
    <source>
        <strain evidence="1 2">DSM 24574</strain>
    </source>
</reference>
<protein>
    <submittedName>
        <fullName evidence="1">Uncharacterized protein</fullName>
    </submittedName>
</protein>
<proteinExistence type="predicted"/>
<sequence length="131" mass="15034">MVLDKIKSVVLVSFLIAICNQGMTMSIKVHPSGKTTDILYLPPLRKFIGKELKSLLVEINPDNYDKFYIDVSQGIRAGIIIQFKDSGAALRIYFVNDDNGADQDWEKANNRWISRIEIYRDNEFVTLFTED</sequence>
<organism evidence="1 2">
    <name type="scientific">Chryseolinea serpens</name>
    <dbReference type="NCBI Taxonomy" id="947013"/>
    <lineage>
        <taxon>Bacteria</taxon>
        <taxon>Pseudomonadati</taxon>
        <taxon>Bacteroidota</taxon>
        <taxon>Cytophagia</taxon>
        <taxon>Cytophagales</taxon>
        <taxon>Fulvivirgaceae</taxon>
        <taxon>Chryseolinea</taxon>
    </lineage>
</organism>